<dbReference type="InterPro" id="IPR025297">
    <property type="entry name" value="DUF4159"/>
</dbReference>
<protein>
    <recommendedName>
        <fullName evidence="1">DUF4159 domain-containing protein</fullName>
    </recommendedName>
</protein>
<feature type="domain" description="DUF4159" evidence="1">
    <location>
        <begin position="57"/>
        <end position="273"/>
    </location>
</feature>
<dbReference type="Gene3D" id="3.40.50.12140">
    <property type="entry name" value="Domain of unknown function DUF4159"/>
    <property type="match status" value="1"/>
</dbReference>
<dbReference type="Pfam" id="PF13709">
    <property type="entry name" value="DUF4159"/>
    <property type="match status" value="1"/>
</dbReference>
<accession>A0A381Q403</accession>
<proteinExistence type="predicted"/>
<evidence type="ECO:0000313" key="2">
    <source>
        <dbReference type="EMBL" id="SUZ74075.1"/>
    </source>
</evidence>
<dbReference type="EMBL" id="UINC01001199">
    <property type="protein sequence ID" value="SUZ74075.1"/>
    <property type="molecule type" value="Genomic_DNA"/>
</dbReference>
<organism evidence="2">
    <name type="scientific">marine metagenome</name>
    <dbReference type="NCBI Taxonomy" id="408172"/>
    <lineage>
        <taxon>unclassified sequences</taxon>
        <taxon>metagenomes</taxon>
        <taxon>ecological metagenomes</taxon>
    </lineage>
</organism>
<sequence length="275" mass="31850">MTLRYIVPVASIFLLTAFQVRVWGGGGWRPNPIREGLPTAENGVRDRGFTFCRLLYQSVRQEAQGHGWNTDYPGSDHNFVTRLAELTTAKPARWEDGQPGFAVVRATQEELYECPFIFMSDVGTVGFSELEVVRLRDYLTKGGFIWVDDFWGDWAWQHWVGEITRVLPEYPIVDIDPEHMMMHALYEVEDIPQIPSIQWWRRNGRRGTSERGRESETPHLRAIFDPEGRPLVVMTHNTDIADGWEREGEDYDFFYEFSPEAYALGINVILYSLSH</sequence>
<evidence type="ECO:0000259" key="1">
    <source>
        <dbReference type="Pfam" id="PF13709"/>
    </source>
</evidence>
<name>A0A381Q403_9ZZZZ</name>
<gene>
    <name evidence="2" type="ORF">METZ01_LOCUS26929</name>
</gene>
<dbReference type="AlphaFoldDB" id="A0A381Q403"/>
<reference evidence="2" key="1">
    <citation type="submission" date="2018-05" db="EMBL/GenBank/DDBJ databases">
        <authorList>
            <person name="Lanie J.A."/>
            <person name="Ng W.-L."/>
            <person name="Kazmierczak K.M."/>
            <person name="Andrzejewski T.M."/>
            <person name="Davidsen T.M."/>
            <person name="Wayne K.J."/>
            <person name="Tettelin H."/>
            <person name="Glass J.I."/>
            <person name="Rusch D."/>
            <person name="Podicherti R."/>
            <person name="Tsui H.-C.T."/>
            <person name="Winkler M.E."/>
        </authorList>
    </citation>
    <scope>NUCLEOTIDE SEQUENCE</scope>
</reference>